<accession>A0ABP3ICK6</accession>
<dbReference type="Pfam" id="PF14408">
    <property type="entry name" value="Actino_peptide"/>
    <property type="match status" value="1"/>
</dbReference>
<keyword evidence="3" id="KW-1185">Reference proteome</keyword>
<dbReference type="RefSeq" id="WP_344021976.1">
    <property type="nucleotide sequence ID" value="NZ_BAAABX010000019.1"/>
</dbReference>
<organism evidence="2 3">
    <name type="scientific">Streptomyces luteireticuli</name>
    <dbReference type="NCBI Taxonomy" id="173858"/>
    <lineage>
        <taxon>Bacteria</taxon>
        <taxon>Bacillati</taxon>
        <taxon>Actinomycetota</taxon>
        <taxon>Actinomycetes</taxon>
        <taxon>Kitasatosporales</taxon>
        <taxon>Streptomycetaceae</taxon>
        <taxon>Streptomyces</taxon>
    </lineage>
</organism>
<evidence type="ECO:0000313" key="3">
    <source>
        <dbReference type="Proteomes" id="UP001500879"/>
    </source>
</evidence>
<reference evidence="3" key="1">
    <citation type="journal article" date="2019" name="Int. J. Syst. Evol. Microbiol.">
        <title>The Global Catalogue of Microorganisms (GCM) 10K type strain sequencing project: providing services to taxonomists for standard genome sequencing and annotation.</title>
        <authorList>
            <consortium name="The Broad Institute Genomics Platform"/>
            <consortium name="The Broad Institute Genome Sequencing Center for Infectious Disease"/>
            <person name="Wu L."/>
            <person name="Ma J."/>
        </authorList>
    </citation>
    <scope>NUCLEOTIDE SEQUENCE [LARGE SCALE GENOMIC DNA]</scope>
    <source>
        <strain evidence="3">JCM 4788</strain>
    </source>
</reference>
<dbReference type="EMBL" id="BAAABX010000019">
    <property type="protein sequence ID" value="GAA0397944.1"/>
    <property type="molecule type" value="Genomic_DNA"/>
</dbReference>
<gene>
    <name evidence="2" type="ORF">GCM10010357_18820</name>
</gene>
<dbReference type="InterPro" id="IPR026496">
    <property type="entry name" value="GRASP_targ"/>
</dbReference>
<name>A0ABP3ICK6_9ACTN</name>
<feature type="compositionally biased region" description="Polar residues" evidence="1">
    <location>
        <begin position="59"/>
        <end position="70"/>
    </location>
</feature>
<protein>
    <recommendedName>
        <fullName evidence="4">ATP-grasp-modified RiPP</fullName>
    </recommendedName>
</protein>
<evidence type="ECO:0000256" key="1">
    <source>
        <dbReference type="SAM" id="MobiDB-lite"/>
    </source>
</evidence>
<sequence length="86" mass="9404">MKDTTISTSRAPWGIRRMQPLRNGVATLRYAGLDAESQTGRWIGKNGETVPMEMGKHGSSVNTYPPTQVSKDGKMDPDSGHDAEQD</sequence>
<evidence type="ECO:0008006" key="4">
    <source>
        <dbReference type="Google" id="ProtNLM"/>
    </source>
</evidence>
<comment type="caution">
    <text evidence="2">The sequence shown here is derived from an EMBL/GenBank/DDBJ whole genome shotgun (WGS) entry which is preliminary data.</text>
</comment>
<dbReference type="Proteomes" id="UP001500879">
    <property type="component" value="Unassembled WGS sequence"/>
</dbReference>
<proteinExistence type="predicted"/>
<dbReference type="InterPro" id="IPR025843">
    <property type="entry name" value="Actino_peptide"/>
</dbReference>
<feature type="region of interest" description="Disordered" evidence="1">
    <location>
        <begin position="42"/>
        <end position="86"/>
    </location>
</feature>
<evidence type="ECO:0000313" key="2">
    <source>
        <dbReference type="EMBL" id="GAA0397944.1"/>
    </source>
</evidence>
<feature type="compositionally biased region" description="Basic and acidic residues" evidence="1">
    <location>
        <begin position="71"/>
        <end position="86"/>
    </location>
</feature>
<dbReference type="NCBIfam" id="TIGR04186">
    <property type="entry name" value="GRASP_targ"/>
    <property type="match status" value="1"/>
</dbReference>